<evidence type="ECO:0000256" key="1">
    <source>
        <dbReference type="SAM" id="MobiDB-lite"/>
    </source>
</evidence>
<name>A0A0M3KFK1_ANISI</name>
<dbReference type="WBParaSite" id="ASIM_0001976101-mRNA-1">
    <property type="protein sequence ID" value="ASIM_0001976101-mRNA-1"/>
    <property type="gene ID" value="ASIM_0001976101"/>
</dbReference>
<evidence type="ECO:0000313" key="3">
    <source>
        <dbReference type="Proteomes" id="UP000267096"/>
    </source>
</evidence>
<evidence type="ECO:0000313" key="2">
    <source>
        <dbReference type="EMBL" id="VDK67778.1"/>
    </source>
</evidence>
<keyword evidence="3" id="KW-1185">Reference proteome</keyword>
<protein>
    <submittedName>
        <fullName evidence="2 4">Uncharacterized protein</fullName>
    </submittedName>
</protein>
<dbReference type="EMBL" id="UYRR01036722">
    <property type="protein sequence ID" value="VDK67778.1"/>
    <property type="molecule type" value="Genomic_DNA"/>
</dbReference>
<gene>
    <name evidence="2" type="ORF">ASIM_LOCUS19149</name>
</gene>
<feature type="compositionally biased region" description="Basic and acidic residues" evidence="1">
    <location>
        <begin position="21"/>
        <end position="31"/>
    </location>
</feature>
<feature type="region of interest" description="Disordered" evidence="1">
    <location>
        <begin position="1"/>
        <end position="44"/>
    </location>
</feature>
<reference evidence="2 3" key="2">
    <citation type="submission" date="2018-11" db="EMBL/GenBank/DDBJ databases">
        <authorList>
            <consortium name="Pathogen Informatics"/>
        </authorList>
    </citation>
    <scope>NUCLEOTIDE SEQUENCE [LARGE SCALE GENOMIC DNA]</scope>
</reference>
<dbReference type="AlphaFoldDB" id="A0A0M3KFK1"/>
<sequence length="113" mass="12882">MASGGNRQNGAGMDQRQQAGRSRESDCEQHPRSGMGSECERSPSTLATNPVFTRIAFVCWSAHELFAFITLNREVLTNEFIAKLFCRLMKPLTVWKQVLVIHENRKKWSLQNV</sequence>
<accession>A0A0M3KFK1</accession>
<proteinExistence type="predicted"/>
<reference evidence="4" key="1">
    <citation type="submission" date="2017-02" db="UniProtKB">
        <authorList>
            <consortium name="WormBaseParasite"/>
        </authorList>
    </citation>
    <scope>IDENTIFICATION</scope>
</reference>
<feature type="compositionally biased region" description="Polar residues" evidence="1">
    <location>
        <begin position="1"/>
        <end position="20"/>
    </location>
</feature>
<dbReference type="Proteomes" id="UP000267096">
    <property type="component" value="Unassembled WGS sequence"/>
</dbReference>
<evidence type="ECO:0000313" key="4">
    <source>
        <dbReference type="WBParaSite" id="ASIM_0001976101-mRNA-1"/>
    </source>
</evidence>
<organism evidence="4">
    <name type="scientific">Anisakis simplex</name>
    <name type="common">Herring worm</name>
    <dbReference type="NCBI Taxonomy" id="6269"/>
    <lineage>
        <taxon>Eukaryota</taxon>
        <taxon>Metazoa</taxon>
        <taxon>Ecdysozoa</taxon>
        <taxon>Nematoda</taxon>
        <taxon>Chromadorea</taxon>
        <taxon>Rhabditida</taxon>
        <taxon>Spirurina</taxon>
        <taxon>Ascaridomorpha</taxon>
        <taxon>Ascaridoidea</taxon>
        <taxon>Anisakidae</taxon>
        <taxon>Anisakis</taxon>
        <taxon>Anisakis simplex complex</taxon>
    </lineage>
</organism>